<evidence type="ECO:0000313" key="1">
    <source>
        <dbReference type="EMBL" id="PSH61544.1"/>
    </source>
</evidence>
<proteinExistence type="predicted"/>
<sequence length="79" mass="8729">MEVLRRGSEPFRLEFNWRQASGDIDKLSVPSLVTCWTVLPNIANGFLLSVTQIASPLGTILADLRRKISRACVLTGLDT</sequence>
<keyword evidence="2" id="KW-1185">Reference proteome</keyword>
<evidence type="ECO:0000313" key="2">
    <source>
        <dbReference type="Proteomes" id="UP000241764"/>
    </source>
</evidence>
<organism evidence="1 2">
    <name type="scientific">Phyllobacterium sophorae</name>
    <dbReference type="NCBI Taxonomy" id="1520277"/>
    <lineage>
        <taxon>Bacteria</taxon>
        <taxon>Pseudomonadati</taxon>
        <taxon>Pseudomonadota</taxon>
        <taxon>Alphaproteobacteria</taxon>
        <taxon>Hyphomicrobiales</taxon>
        <taxon>Phyllobacteriaceae</taxon>
        <taxon>Phyllobacterium</taxon>
    </lineage>
</organism>
<dbReference type="AlphaFoldDB" id="A0A2P7B4Z9"/>
<comment type="caution">
    <text evidence="1">The sequence shown here is derived from an EMBL/GenBank/DDBJ whole genome shotgun (WGS) entry which is preliminary data.</text>
</comment>
<name>A0A2P7B4Z9_9HYPH</name>
<reference evidence="2" key="1">
    <citation type="submission" date="2017-11" db="EMBL/GenBank/DDBJ databases">
        <authorList>
            <person name="Kuznetsova I."/>
            <person name="Sazanova A."/>
            <person name="Chirak E."/>
            <person name="Safronova V."/>
            <person name="Willems A."/>
        </authorList>
    </citation>
    <scope>NUCLEOTIDE SEQUENCE [LARGE SCALE GENOMIC DNA]</scope>
    <source>
        <strain evidence="2">CCBAU 03422</strain>
    </source>
</reference>
<dbReference type="Proteomes" id="UP000241764">
    <property type="component" value="Unassembled WGS sequence"/>
</dbReference>
<accession>A0A2P7B4Z9</accession>
<gene>
    <name evidence="1" type="ORF">CU103_22260</name>
</gene>
<dbReference type="EMBL" id="PGGM01000012">
    <property type="protein sequence ID" value="PSH61544.1"/>
    <property type="molecule type" value="Genomic_DNA"/>
</dbReference>
<protein>
    <submittedName>
        <fullName evidence="1">Uncharacterized protein</fullName>
    </submittedName>
</protein>